<sequence>MLFQKGEEESPSITWSDLHGSAIAYNVMMRNVNKIKLESAFDARTTEVGRVSVTFDGKGTLDFCNFLYGGLNLVCAGWLEETGRCSVPLRTIPIFKLGMLES</sequence>
<proteinExistence type="predicted"/>
<organism evidence="1">
    <name type="scientific">Fusarium oxysporum f. sp. cepae</name>
    <dbReference type="NCBI Taxonomy" id="396571"/>
    <lineage>
        <taxon>Eukaryota</taxon>
        <taxon>Fungi</taxon>
        <taxon>Dikarya</taxon>
        <taxon>Ascomycota</taxon>
        <taxon>Pezizomycotina</taxon>
        <taxon>Sordariomycetes</taxon>
        <taxon>Hypocreomycetidae</taxon>
        <taxon>Hypocreales</taxon>
        <taxon>Nectriaceae</taxon>
        <taxon>Fusarium</taxon>
        <taxon>Fusarium oxysporum species complex</taxon>
    </lineage>
</organism>
<evidence type="ECO:0000313" key="1">
    <source>
        <dbReference type="EMBL" id="RKK11941.1"/>
    </source>
</evidence>
<reference evidence="1" key="1">
    <citation type="journal article" date="2018" name="Sci. Rep.">
        <title>Characterisation of pathogen-specific regions and novel effector candidates in Fusarium oxysporum f. sp. cepae.</title>
        <authorList>
            <person name="Armitage A.D."/>
            <person name="Taylor A."/>
            <person name="Sobczyk M.K."/>
            <person name="Baxter L."/>
            <person name="Greenfield B.P."/>
            <person name="Bates H.J."/>
            <person name="Wilson F."/>
            <person name="Jackson A.C."/>
            <person name="Ott S."/>
            <person name="Harrison R.J."/>
            <person name="Clarkson J.P."/>
        </authorList>
    </citation>
    <scope>NUCLEOTIDE SEQUENCE [LARGE SCALE GENOMIC DNA]</scope>
    <source>
        <strain evidence="1">FoC_Fus2</strain>
    </source>
</reference>
<protein>
    <submittedName>
        <fullName evidence="1">Uncharacterized protein</fullName>
    </submittedName>
</protein>
<accession>A0A3L6N600</accession>
<name>A0A3L6N600_FUSOX</name>
<gene>
    <name evidence="1" type="ORF">BFJ65_g13817</name>
</gene>
<dbReference type="Proteomes" id="UP000270866">
    <property type="component" value="Chromosome 11"/>
</dbReference>
<dbReference type="EMBL" id="MRCU01000009">
    <property type="protein sequence ID" value="RKK11941.1"/>
    <property type="molecule type" value="Genomic_DNA"/>
</dbReference>
<comment type="caution">
    <text evidence="1">The sequence shown here is derived from an EMBL/GenBank/DDBJ whole genome shotgun (WGS) entry which is preliminary data.</text>
</comment>
<dbReference type="AlphaFoldDB" id="A0A3L6N600"/>